<dbReference type="WBParaSite" id="TMUE_2000007547.1">
    <property type="protein sequence ID" value="TMUE_2000007547.1"/>
    <property type="gene ID" value="WBGene00289271"/>
</dbReference>
<feature type="transmembrane region" description="Helical" evidence="10">
    <location>
        <begin position="6"/>
        <end position="23"/>
    </location>
</feature>
<feature type="compositionally biased region" description="Basic residues" evidence="9">
    <location>
        <begin position="80"/>
        <end position="103"/>
    </location>
</feature>
<dbReference type="Proteomes" id="UP000046395">
    <property type="component" value="Unassembled WGS sequence"/>
</dbReference>
<evidence type="ECO:0000256" key="5">
    <source>
        <dbReference type="ARBA" id="ARBA00022729"/>
    </source>
</evidence>
<comment type="similarity">
    <text evidence="3">Belongs to the KISH family.</text>
</comment>
<name>A0A5S6QKY9_TRIMR</name>
<proteinExistence type="inferred from homology"/>
<keyword evidence="11" id="KW-1185">Reference proteome</keyword>
<evidence type="ECO:0000256" key="6">
    <source>
        <dbReference type="ARBA" id="ARBA00022989"/>
    </source>
</evidence>
<feature type="region of interest" description="Disordered" evidence="9">
    <location>
        <begin position="78"/>
        <end position="104"/>
    </location>
</feature>
<dbReference type="Pfam" id="PF09495">
    <property type="entry name" value="DUF2462"/>
    <property type="match status" value="1"/>
</dbReference>
<keyword evidence="4 10" id="KW-0812">Transmembrane</keyword>
<dbReference type="Pfam" id="PF06842">
    <property type="entry name" value="DUF1242"/>
    <property type="match status" value="1"/>
</dbReference>
<evidence type="ECO:0000256" key="8">
    <source>
        <dbReference type="ARBA" id="ARBA00023136"/>
    </source>
</evidence>
<dbReference type="AlphaFoldDB" id="A0A5S6QKY9"/>
<evidence type="ECO:0008006" key="13">
    <source>
        <dbReference type="Google" id="ProtNLM"/>
    </source>
</evidence>
<evidence type="ECO:0000313" key="12">
    <source>
        <dbReference type="WBParaSite" id="TMUE_2000007547.1"/>
    </source>
</evidence>
<comment type="subcellular location">
    <subcellularLocation>
        <location evidence="2">Golgi apparatus membrane</location>
        <topology evidence="2">Single-pass type I membrane protein</topology>
    </subcellularLocation>
</comment>
<accession>A0A5S6QKY9</accession>
<sequence>MNVYSLEGVIVVILLTICTSAYLRRIPRLKHKRDWDAIASVRFAVLPCRLRVHVAFHILKFAMVQNKVKQKVSLPNGVKPKARRAAATKMKKGQRLKIKPKNPKKVDAYKRDAVASKVINKEIEELISARAQS</sequence>
<protein>
    <recommendedName>
        <fullName evidence="13">Protein kish-B</fullName>
    </recommendedName>
</protein>
<keyword evidence="6 10" id="KW-1133">Transmembrane helix</keyword>
<dbReference type="STRING" id="70415.A0A5S6QKY9"/>
<organism evidence="11 12">
    <name type="scientific">Trichuris muris</name>
    <name type="common">Mouse whipworm</name>
    <dbReference type="NCBI Taxonomy" id="70415"/>
    <lineage>
        <taxon>Eukaryota</taxon>
        <taxon>Metazoa</taxon>
        <taxon>Ecdysozoa</taxon>
        <taxon>Nematoda</taxon>
        <taxon>Enoplea</taxon>
        <taxon>Dorylaimia</taxon>
        <taxon>Trichinellida</taxon>
        <taxon>Trichuridae</taxon>
        <taxon>Trichuris</taxon>
    </lineage>
</organism>
<dbReference type="GO" id="GO:0000139">
    <property type="term" value="C:Golgi membrane"/>
    <property type="evidence" value="ECO:0007669"/>
    <property type="project" value="UniProtKB-SubCell"/>
</dbReference>
<reference evidence="12" key="1">
    <citation type="submission" date="2019-12" db="UniProtKB">
        <authorList>
            <consortium name="WormBaseParasite"/>
        </authorList>
    </citation>
    <scope>IDENTIFICATION</scope>
</reference>
<evidence type="ECO:0000256" key="4">
    <source>
        <dbReference type="ARBA" id="ARBA00022692"/>
    </source>
</evidence>
<evidence type="ECO:0000256" key="2">
    <source>
        <dbReference type="ARBA" id="ARBA00004614"/>
    </source>
</evidence>
<keyword evidence="5" id="KW-0732">Signal</keyword>
<comment type="function">
    <text evidence="1">Involved in the early part of the secretory pathway.</text>
</comment>
<evidence type="ECO:0000256" key="9">
    <source>
        <dbReference type="SAM" id="MobiDB-lite"/>
    </source>
</evidence>
<evidence type="ECO:0000256" key="7">
    <source>
        <dbReference type="ARBA" id="ARBA00023034"/>
    </source>
</evidence>
<keyword evidence="7" id="KW-0333">Golgi apparatus</keyword>
<evidence type="ECO:0000256" key="3">
    <source>
        <dbReference type="ARBA" id="ARBA00008961"/>
    </source>
</evidence>
<evidence type="ECO:0000313" key="11">
    <source>
        <dbReference type="Proteomes" id="UP000046395"/>
    </source>
</evidence>
<dbReference type="InterPro" id="IPR019034">
    <property type="entry name" value="UPF0390"/>
</dbReference>
<evidence type="ECO:0000256" key="1">
    <source>
        <dbReference type="ARBA" id="ARBA00002154"/>
    </source>
</evidence>
<keyword evidence="8 10" id="KW-0472">Membrane</keyword>
<evidence type="ECO:0000256" key="10">
    <source>
        <dbReference type="SAM" id="Phobius"/>
    </source>
</evidence>
<dbReference type="InterPro" id="IPR009653">
    <property type="entry name" value="Ksh1"/>
</dbReference>